<keyword evidence="1" id="KW-1133">Transmembrane helix</keyword>
<evidence type="ECO:0008006" key="4">
    <source>
        <dbReference type="Google" id="ProtNLM"/>
    </source>
</evidence>
<keyword evidence="3" id="KW-1185">Reference proteome</keyword>
<feature type="transmembrane region" description="Helical" evidence="1">
    <location>
        <begin position="22"/>
        <end position="40"/>
    </location>
</feature>
<feature type="transmembrane region" description="Helical" evidence="1">
    <location>
        <begin position="46"/>
        <end position="67"/>
    </location>
</feature>
<proteinExistence type="predicted"/>
<dbReference type="InterPro" id="IPR021449">
    <property type="entry name" value="DUF3099"/>
</dbReference>
<keyword evidence="1" id="KW-0472">Membrane</keyword>
<protein>
    <recommendedName>
        <fullName evidence="4">DUF3099 domain-containing protein</fullName>
    </recommendedName>
</protein>
<gene>
    <name evidence="2" type="ORF">SAMN04488554_1047</name>
</gene>
<sequence length="101" mass="11143">MSEVHAITSAGRPQSVQSHDRIVRYLITMGIRTACFAGAFFIDGWIRWVCLAAAGILPIVAVMLVNAGERRTEPDTMIDQVPIEPDHQVGARVIEADEVRQ</sequence>
<keyword evidence="1" id="KW-0812">Transmembrane</keyword>
<evidence type="ECO:0000313" key="3">
    <source>
        <dbReference type="Proteomes" id="UP000199220"/>
    </source>
</evidence>
<dbReference type="AlphaFoldDB" id="A0A1H5EJX5"/>
<accession>A0A1H5EJX5</accession>
<dbReference type="RefSeq" id="WP_089771988.1">
    <property type="nucleotide sequence ID" value="NZ_FNTX01000001.1"/>
</dbReference>
<dbReference type="Proteomes" id="UP000199220">
    <property type="component" value="Unassembled WGS sequence"/>
</dbReference>
<organism evidence="2 3">
    <name type="scientific">Ruania alba</name>
    <dbReference type="NCBI Taxonomy" id="648782"/>
    <lineage>
        <taxon>Bacteria</taxon>
        <taxon>Bacillati</taxon>
        <taxon>Actinomycetota</taxon>
        <taxon>Actinomycetes</taxon>
        <taxon>Micrococcales</taxon>
        <taxon>Ruaniaceae</taxon>
        <taxon>Ruania</taxon>
    </lineage>
</organism>
<dbReference type="Pfam" id="PF11298">
    <property type="entry name" value="DUF3099"/>
    <property type="match status" value="1"/>
</dbReference>
<dbReference type="EMBL" id="FNTX01000001">
    <property type="protein sequence ID" value="SED91432.1"/>
    <property type="molecule type" value="Genomic_DNA"/>
</dbReference>
<evidence type="ECO:0000256" key="1">
    <source>
        <dbReference type="SAM" id="Phobius"/>
    </source>
</evidence>
<dbReference type="OrthoDB" id="4229919at2"/>
<reference evidence="3" key="1">
    <citation type="submission" date="2016-10" db="EMBL/GenBank/DDBJ databases">
        <authorList>
            <person name="Varghese N."/>
            <person name="Submissions S."/>
        </authorList>
    </citation>
    <scope>NUCLEOTIDE SEQUENCE [LARGE SCALE GENOMIC DNA]</scope>
    <source>
        <strain evidence="3">DSM 21368</strain>
    </source>
</reference>
<name>A0A1H5EJX5_9MICO</name>
<evidence type="ECO:0000313" key="2">
    <source>
        <dbReference type="EMBL" id="SED91432.1"/>
    </source>
</evidence>
<dbReference type="STRING" id="648782.SAMN04488554_1047"/>